<evidence type="ECO:0000313" key="5">
    <source>
        <dbReference type="Proteomes" id="UP000229081"/>
    </source>
</evidence>
<feature type="region of interest" description="Disordered" evidence="2">
    <location>
        <begin position="301"/>
        <end position="340"/>
    </location>
</feature>
<dbReference type="PANTHER" id="PTHR32305:SF15">
    <property type="entry name" value="PROTEIN RHSA-RELATED"/>
    <property type="match status" value="1"/>
</dbReference>
<dbReference type="NCBIfam" id="TIGR03696">
    <property type="entry name" value="Rhs_assc_core"/>
    <property type="match status" value="1"/>
</dbReference>
<dbReference type="InterPro" id="IPR031325">
    <property type="entry name" value="RHS_repeat"/>
</dbReference>
<protein>
    <recommendedName>
        <fullName evidence="3">Teneurin-like YD-shell domain-containing protein</fullName>
    </recommendedName>
</protein>
<sequence>MPVNRNVVPPYPLAMDPPFRFLSRDGALPLRNVAESNGSDEESSVSVQKTISWEQFMAFWEGDAVVRKVARASIAALVAVGFGGETSAQTAASPFTAAIRYDTVHRVTGTIDPDPDGAGPLRHAAVRNTYDPAGHLVKVEKGELAEWQSEEVSPTRWEALTNFTVFQAVDITYGSMDRKVKESVSSAGVVYQVAQYSYDPAGRLECTAVRMQQAVFGALPASACSQSVGTAPFDRITRNVYDAAGQLVQVRKGVETSLEQAYATYGYAPNGKQTVVVDANGNKAQLVYDGHDRQVQWHFPSSAAPPGGYNPSTPASALATAGPVNGNDREEYGYDANGNRTSLRKRDGRTFTYGYDALNRLTSKIVPDACVSGYACTNVSASATRDVYYGYDLRGIQTSARFDSASGADAVISAYDGFGRLANSTTSMSGSSRTLSYSYDADGNRTRVTHPDGNYFNYYREGLGRVYYVDSNGASPLFYPPYDAAGRVTALNRWVSGGWNNNTGFSYDGISRLSSATVALPGTSYNLTTTYAYNPASQIVTRTRSNSAYAFAGYVSVNRSYAVNGLNQYGAVGGNSYGYDSNGNLTSDGTTAYTYDAENRLVVTSAGASLTYDPLGRLFETYKASTGTTRFLYDGDQLTAEYDGSGNMLRRYVHSEGEDDPLVWYEGAGVSSPLYLYADHQGSIIAITDNSGNVTKVNAYDEYGIPNPGNDVTTAGRFQYTGQAWIPELGMYHYKARIYSPTLGRFLQTDPIGYDDQVNLYAYVANDPANGADPTGLDTVVTVQKYGVHAYVVLRDTESSRTVIVRGGPSGDYLGHYLSPGSAASSGSSSSGGSSSSSSSRVSSGIASGTSAERSQGSSSGSSGRGGLQLVGEVRAPGQSLDRDAYNSGDSTVLGSATVTGKFSDTLQAANTFTNSVNSANLDYRLLGQNSNSFAGTAFEQLTGQVRPGNPDLKPLPAYSVDLCNRGVQCE</sequence>
<dbReference type="InterPro" id="IPR006530">
    <property type="entry name" value="YD"/>
</dbReference>
<keyword evidence="1" id="KW-0677">Repeat</keyword>
<organism evidence="4 5">
    <name type="scientific">Sphingomonas psychrotolerans</name>
    <dbReference type="NCBI Taxonomy" id="1327635"/>
    <lineage>
        <taxon>Bacteria</taxon>
        <taxon>Pseudomonadati</taxon>
        <taxon>Pseudomonadota</taxon>
        <taxon>Alphaproteobacteria</taxon>
        <taxon>Sphingomonadales</taxon>
        <taxon>Sphingomonadaceae</taxon>
        <taxon>Sphingomonas</taxon>
    </lineage>
</organism>
<keyword evidence="5" id="KW-1185">Reference proteome</keyword>
<dbReference type="NCBIfam" id="TIGR01643">
    <property type="entry name" value="YD_repeat_2x"/>
    <property type="match status" value="2"/>
</dbReference>
<dbReference type="KEGG" id="sphc:CVN68_11790"/>
<dbReference type="InterPro" id="IPR022385">
    <property type="entry name" value="Rhs_assc_core"/>
</dbReference>
<evidence type="ECO:0000256" key="2">
    <source>
        <dbReference type="SAM" id="MobiDB-lite"/>
    </source>
</evidence>
<evidence type="ECO:0000259" key="3">
    <source>
        <dbReference type="Pfam" id="PF25023"/>
    </source>
</evidence>
<feature type="domain" description="Teneurin-like YD-shell" evidence="3">
    <location>
        <begin position="482"/>
        <end position="768"/>
    </location>
</feature>
<name>A0A2K8MHV3_9SPHN</name>
<evidence type="ECO:0000256" key="1">
    <source>
        <dbReference type="ARBA" id="ARBA00022737"/>
    </source>
</evidence>
<gene>
    <name evidence="4" type="ORF">CVN68_11790</name>
</gene>
<reference evidence="4 5" key="1">
    <citation type="submission" date="2017-11" db="EMBL/GenBank/DDBJ databases">
        <title>Complete genome sequence of Sphingomonas sp. Strain Cra20, a psychrotolerant potential plant growth promoting rhizobacteria.</title>
        <authorList>
            <person name="Luo Y."/>
        </authorList>
    </citation>
    <scope>NUCLEOTIDE SEQUENCE [LARGE SCALE GENOMIC DNA]</scope>
    <source>
        <strain evidence="4 5">Cra20</strain>
    </source>
</reference>
<accession>A0A2K8MHV3</accession>
<feature type="region of interest" description="Disordered" evidence="2">
    <location>
        <begin position="824"/>
        <end position="869"/>
    </location>
</feature>
<dbReference type="AlphaFoldDB" id="A0A2K8MHV3"/>
<dbReference type="InterPro" id="IPR056823">
    <property type="entry name" value="TEN-like_YD-shell"/>
</dbReference>
<dbReference type="EMBL" id="CP024923">
    <property type="protein sequence ID" value="ATY32574.1"/>
    <property type="molecule type" value="Genomic_DNA"/>
</dbReference>
<evidence type="ECO:0000313" key="4">
    <source>
        <dbReference type="EMBL" id="ATY32574.1"/>
    </source>
</evidence>
<dbReference type="Pfam" id="PF05593">
    <property type="entry name" value="RHS_repeat"/>
    <property type="match status" value="2"/>
</dbReference>
<proteinExistence type="predicted"/>
<dbReference type="PANTHER" id="PTHR32305">
    <property type="match status" value="1"/>
</dbReference>
<dbReference type="Pfam" id="PF25023">
    <property type="entry name" value="TEN_YD-shell"/>
    <property type="match status" value="1"/>
</dbReference>
<dbReference type="Proteomes" id="UP000229081">
    <property type="component" value="Chromosome"/>
</dbReference>
<feature type="compositionally biased region" description="Low complexity" evidence="2">
    <location>
        <begin position="824"/>
        <end position="862"/>
    </location>
</feature>
<dbReference type="InterPro" id="IPR050708">
    <property type="entry name" value="T6SS_VgrG/RHS"/>
</dbReference>
<dbReference type="Gene3D" id="2.180.10.10">
    <property type="entry name" value="RHS repeat-associated core"/>
    <property type="match status" value="2"/>
</dbReference>